<accession>A0A0N0P3X7</accession>
<dbReference type="OMA" id="NCIGTSH"/>
<name>A0A0N0P3X7_LEPSE</name>
<feature type="region of interest" description="Disordered" evidence="1">
    <location>
        <begin position="193"/>
        <end position="214"/>
    </location>
</feature>
<protein>
    <submittedName>
        <fullName evidence="2">Uncharacterized protein</fullName>
    </submittedName>
</protein>
<gene>
    <name evidence="2" type="ORF">ABL78_6773</name>
</gene>
<sequence length="648" mass="72447">MSAKGRQISVIVAGATGSLGQEIVSRLVSHPDVSRVVALARYPIPVNRWTSVFPHLHIGDARRYLSVVPVDWEKLLADASHIPCSYVSDGVWRFDDAEKEWKKFERRYKRAARSARTSPKADATNYHKSSGLSRGGSESGALNSSAWLSGPPQGYIKMPAGWPGGDGNLSDMRSSSGEAPSLLKELHHPEKRAKNMPSSFDPTPSSACASKHAGHIDDGARQRWSQEFLHQFLQNSFYRSVFSGHQVAINCIGTSHVLSSAELALVDYDFSMAFAKIVRLFNCMAHAEPTEDEERLMVEATSRELDSVLWNEIYAACYGKSVARDNRAAPKEGKTSEDSESQDGPFNNLCCGHRNEDWDTPKADDASYAIDDVSQRNTKTQWMHRGQTATLRHFSQVSVRGVNEHSPVPYLRTNGKRDRDLLILFNRLDSRCRFAPRGFWFSRQSSAKGSVEFGQPAQEASLWRSLLPAGVRMPKVLDRILFGTAPHSVCGAAGRRKGQGHHHHQTQSSRVPQGTDFGSGFEAAGTEEVARMRAQLLLRRDVVKIWEHANLTIWRPGVFQRRGRRRMIERLLSLVERPVDLRCLAECIVDDIVDSFYNVSDDDENCNGLRRGKTKVINGSSVARRTYMKALEDGLDERDTRRSPQTGK</sequence>
<dbReference type="GO" id="GO:0005737">
    <property type="term" value="C:cytoplasm"/>
    <property type="evidence" value="ECO:0007669"/>
    <property type="project" value="TreeGrafter"/>
</dbReference>
<feature type="compositionally biased region" description="Polar residues" evidence="1">
    <location>
        <begin position="196"/>
        <end position="208"/>
    </location>
</feature>
<evidence type="ECO:0000256" key="1">
    <source>
        <dbReference type="SAM" id="MobiDB-lite"/>
    </source>
</evidence>
<feature type="compositionally biased region" description="Basic residues" evidence="1">
    <location>
        <begin position="494"/>
        <end position="505"/>
    </location>
</feature>
<evidence type="ECO:0000313" key="2">
    <source>
        <dbReference type="EMBL" id="KPI84167.1"/>
    </source>
</evidence>
<proteinExistence type="predicted"/>
<dbReference type="OrthoDB" id="243007at2759"/>
<dbReference type="VEuPathDB" id="TriTrypDB:Lsey_0283_0030"/>
<dbReference type="SUPFAM" id="SSF51735">
    <property type="entry name" value="NAD(P)-binding Rossmann-fold domains"/>
    <property type="match status" value="1"/>
</dbReference>
<reference evidence="2 3" key="1">
    <citation type="journal article" date="2015" name="PLoS Pathog.">
        <title>Leptomonas seymouri: Adaptations to the Dixenous Life Cycle Analyzed by Genome Sequencing, Transcriptome Profiling and Co-infection with Leishmania donovani.</title>
        <authorList>
            <person name="Kraeva N."/>
            <person name="Butenko A."/>
            <person name="Hlavacova J."/>
            <person name="Kostygov A."/>
            <person name="Myskova J."/>
            <person name="Grybchuk D."/>
            <person name="Lestinova T."/>
            <person name="Votypka J."/>
            <person name="Volf P."/>
            <person name="Opperdoes F."/>
            <person name="Flegontov P."/>
            <person name="Lukes J."/>
            <person name="Yurchenko V."/>
        </authorList>
    </citation>
    <scope>NUCLEOTIDE SEQUENCE [LARGE SCALE GENOMIC DNA]</scope>
    <source>
        <strain evidence="2 3">ATCC 30220</strain>
    </source>
</reference>
<feature type="region of interest" description="Disordered" evidence="1">
    <location>
        <begin position="112"/>
        <end position="144"/>
    </location>
</feature>
<comment type="caution">
    <text evidence="2">The sequence shown here is derived from an EMBL/GenBank/DDBJ whole genome shotgun (WGS) entry which is preliminary data.</text>
</comment>
<feature type="compositionally biased region" description="Basic and acidic residues" evidence="1">
    <location>
        <begin position="326"/>
        <end position="337"/>
    </location>
</feature>
<organism evidence="2 3">
    <name type="scientific">Leptomonas seymouri</name>
    <dbReference type="NCBI Taxonomy" id="5684"/>
    <lineage>
        <taxon>Eukaryota</taxon>
        <taxon>Discoba</taxon>
        <taxon>Euglenozoa</taxon>
        <taxon>Kinetoplastea</taxon>
        <taxon>Metakinetoplastina</taxon>
        <taxon>Trypanosomatida</taxon>
        <taxon>Trypanosomatidae</taxon>
        <taxon>Leishmaniinae</taxon>
        <taxon>Leptomonas</taxon>
    </lineage>
</organism>
<evidence type="ECO:0000313" key="3">
    <source>
        <dbReference type="Proteomes" id="UP000038009"/>
    </source>
</evidence>
<dbReference type="Proteomes" id="UP000038009">
    <property type="component" value="Unassembled WGS sequence"/>
</dbReference>
<dbReference type="AlphaFoldDB" id="A0A0N0P3X7"/>
<keyword evidence="3" id="KW-1185">Reference proteome</keyword>
<dbReference type="EMBL" id="LJSK01000283">
    <property type="protein sequence ID" value="KPI84167.1"/>
    <property type="molecule type" value="Genomic_DNA"/>
</dbReference>
<feature type="region of interest" description="Disordered" evidence="1">
    <location>
        <begin position="492"/>
        <end position="517"/>
    </location>
</feature>
<feature type="region of interest" description="Disordered" evidence="1">
    <location>
        <begin position="158"/>
        <end position="180"/>
    </location>
</feature>
<feature type="region of interest" description="Disordered" evidence="1">
    <location>
        <begin position="326"/>
        <end position="346"/>
    </location>
</feature>
<dbReference type="GO" id="GO:0051170">
    <property type="term" value="P:import into nucleus"/>
    <property type="evidence" value="ECO:0007669"/>
    <property type="project" value="TreeGrafter"/>
</dbReference>
<dbReference type="PANTHER" id="PTHR14097">
    <property type="entry name" value="OXIDOREDUCTASE HTATIP2"/>
    <property type="match status" value="1"/>
</dbReference>
<dbReference type="PANTHER" id="PTHR14097:SF7">
    <property type="entry name" value="OXIDOREDUCTASE HTATIP2"/>
    <property type="match status" value="1"/>
</dbReference>
<dbReference type="InterPro" id="IPR036291">
    <property type="entry name" value="NAD(P)-bd_dom_sf"/>
</dbReference>
<dbReference type="Gene3D" id="3.40.50.720">
    <property type="entry name" value="NAD(P)-binding Rossmann-like Domain"/>
    <property type="match status" value="1"/>
</dbReference>